<keyword evidence="3" id="KW-0786">Thiamine pyrophosphate</keyword>
<accession>A0A1F5BVX5</accession>
<dbReference type="InterPro" id="IPR029061">
    <property type="entry name" value="THDP-binding"/>
</dbReference>
<evidence type="ECO:0000259" key="4">
    <source>
        <dbReference type="Pfam" id="PF00456"/>
    </source>
</evidence>
<proteinExistence type="inferred from homology"/>
<dbReference type="EMBL" id="MEYS01000001">
    <property type="protein sequence ID" value="OGD34763.1"/>
    <property type="molecule type" value="Genomic_DNA"/>
</dbReference>
<dbReference type="PANTHER" id="PTHR47514:SF1">
    <property type="entry name" value="TRANSKETOLASE N-TERMINAL SECTION-RELATED"/>
    <property type="match status" value="1"/>
</dbReference>
<evidence type="ECO:0000256" key="2">
    <source>
        <dbReference type="ARBA" id="ARBA00007131"/>
    </source>
</evidence>
<dbReference type="Pfam" id="PF00456">
    <property type="entry name" value="Transketolase_N"/>
    <property type="match status" value="1"/>
</dbReference>
<evidence type="ECO:0000313" key="5">
    <source>
        <dbReference type="EMBL" id="OGD34763.1"/>
    </source>
</evidence>
<comment type="caution">
    <text evidence="5">The sequence shown here is derived from an EMBL/GenBank/DDBJ whole genome shotgun (WGS) entry which is preliminary data.</text>
</comment>
<organism evidence="5 6">
    <name type="scientific">Candidatus Azambacteria bacterium RIFCSPLOWO2_01_FULL_46_25</name>
    <dbReference type="NCBI Taxonomy" id="1797298"/>
    <lineage>
        <taxon>Bacteria</taxon>
        <taxon>Candidatus Azamiibacteriota</taxon>
    </lineage>
</organism>
<dbReference type="AlphaFoldDB" id="A0A1F5BVX5"/>
<dbReference type="SUPFAM" id="SSF52518">
    <property type="entry name" value="Thiamin diphosphate-binding fold (THDP-binding)"/>
    <property type="match status" value="1"/>
</dbReference>
<feature type="domain" description="Transketolase N-terminal" evidence="4">
    <location>
        <begin position="16"/>
        <end position="274"/>
    </location>
</feature>
<evidence type="ECO:0000313" key="6">
    <source>
        <dbReference type="Proteomes" id="UP000176650"/>
    </source>
</evidence>
<evidence type="ECO:0000256" key="1">
    <source>
        <dbReference type="ARBA" id="ARBA00001964"/>
    </source>
</evidence>
<dbReference type="CDD" id="cd02012">
    <property type="entry name" value="TPP_TK"/>
    <property type="match status" value="1"/>
</dbReference>
<dbReference type="STRING" id="1797298.A2988_04695"/>
<dbReference type="PANTHER" id="PTHR47514">
    <property type="entry name" value="TRANSKETOLASE N-TERMINAL SECTION-RELATED"/>
    <property type="match status" value="1"/>
</dbReference>
<sequence>MPHLHDEKIKFLEGKANDVRQSIIEMLLAAGSGHTAGPLGMADIFTLFYFHILKHDPKNPEWAERDRLILSNGHICPVLYAAMAHAGYFPVEELKTLRKFKSRLQGHPHREWLPALETSSGPLGSGLSQGVGMALADRMDNGKASSKFFYVFMGDGELDCGQIWEAAMLAGKEKLHNIIGIIDRNNIQIDGFTEDIMPMEPLKDKWESFGWHVLEIDGHNFEAINDAVGQAQAVFEKPSVIIAHTIPGKGVDFTERRFEWHGNPPGLGPEDVVKKAQQGAAALEELRTLGGRIKSEHE</sequence>
<reference evidence="5 6" key="1">
    <citation type="journal article" date="2016" name="Nat. Commun.">
        <title>Thousands of microbial genomes shed light on interconnected biogeochemical processes in an aquifer system.</title>
        <authorList>
            <person name="Anantharaman K."/>
            <person name="Brown C.T."/>
            <person name="Hug L.A."/>
            <person name="Sharon I."/>
            <person name="Castelle C.J."/>
            <person name="Probst A.J."/>
            <person name="Thomas B.C."/>
            <person name="Singh A."/>
            <person name="Wilkins M.J."/>
            <person name="Karaoz U."/>
            <person name="Brodie E.L."/>
            <person name="Williams K.H."/>
            <person name="Hubbard S.S."/>
            <person name="Banfield J.F."/>
        </authorList>
    </citation>
    <scope>NUCLEOTIDE SEQUENCE [LARGE SCALE GENOMIC DNA]</scope>
</reference>
<dbReference type="Proteomes" id="UP000176650">
    <property type="component" value="Unassembled WGS sequence"/>
</dbReference>
<evidence type="ECO:0000256" key="3">
    <source>
        <dbReference type="ARBA" id="ARBA00023052"/>
    </source>
</evidence>
<dbReference type="InterPro" id="IPR005474">
    <property type="entry name" value="Transketolase_N"/>
</dbReference>
<comment type="cofactor">
    <cofactor evidence="1">
        <name>thiamine diphosphate</name>
        <dbReference type="ChEBI" id="CHEBI:58937"/>
    </cofactor>
</comment>
<protein>
    <submittedName>
        <fullName evidence="5">Transketolase</fullName>
    </submittedName>
</protein>
<gene>
    <name evidence="5" type="ORF">A2988_04695</name>
</gene>
<name>A0A1F5BVX5_9BACT</name>
<dbReference type="Gene3D" id="3.40.50.970">
    <property type="match status" value="1"/>
</dbReference>
<comment type="similarity">
    <text evidence="2">Belongs to the transketolase family.</text>
</comment>